<dbReference type="InterPro" id="IPR057084">
    <property type="entry name" value="Int_N"/>
</dbReference>
<protein>
    <submittedName>
        <fullName evidence="6">Integrase</fullName>
    </submittedName>
</protein>
<dbReference type="InterPro" id="IPR002104">
    <property type="entry name" value="Integrase_catalytic"/>
</dbReference>
<dbReference type="PANTHER" id="PTHR30629">
    <property type="entry name" value="PROPHAGE INTEGRASE"/>
    <property type="match status" value="1"/>
</dbReference>
<dbReference type="InterPro" id="IPR010998">
    <property type="entry name" value="Integrase_recombinase_N"/>
</dbReference>
<dbReference type="STRING" id="864069.MicloDRAFT_00037580"/>
<evidence type="ECO:0000256" key="2">
    <source>
        <dbReference type="ARBA" id="ARBA00022908"/>
    </source>
</evidence>
<evidence type="ECO:0000256" key="3">
    <source>
        <dbReference type="ARBA" id="ARBA00023125"/>
    </source>
</evidence>
<keyword evidence="2" id="KW-0229">DNA integration</keyword>
<name>I4YTA9_9HYPH</name>
<dbReference type="InterPro" id="IPR046668">
    <property type="entry name" value="DUF6538"/>
</dbReference>
<dbReference type="Pfam" id="PF20172">
    <property type="entry name" value="DUF6538"/>
    <property type="match status" value="1"/>
</dbReference>
<keyword evidence="4" id="KW-0233">DNA recombination</keyword>
<keyword evidence="3" id="KW-0238">DNA-binding</keyword>
<reference evidence="6 7" key="1">
    <citation type="submission" date="2012-02" db="EMBL/GenBank/DDBJ databases">
        <title>Improved High-Quality Draft sequence of Microvirga sp. WSM3557.</title>
        <authorList>
            <consortium name="US DOE Joint Genome Institute"/>
            <person name="Lucas S."/>
            <person name="Han J."/>
            <person name="Lapidus A."/>
            <person name="Cheng J.-F."/>
            <person name="Goodwin L."/>
            <person name="Pitluck S."/>
            <person name="Peters L."/>
            <person name="Zhang X."/>
            <person name="Detter J.C."/>
            <person name="Han C."/>
            <person name="Tapia R."/>
            <person name="Land M."/>
            <person name="Hauser L."/>
            <person name="Kyrpides N."/>
            <person name="Ivanova N."/>
            <person name="Pagani I."/>
            <person name="Brau L."/>
            <person name="Yates R."/>
            <person name="O'Hara G."/>
            <person name="Rui T."/>
            <person name="Howieson J."/>
            <person name="Reeve W."/>
            <person name="Woyke T."/>
        </authorList>
    </citation>
    <scope>NUCLEOTIDE SEQUENCE [LARGE SCALE GENOMIC DNA]</scope>
    <source>
        <strain evidence="6 7">WSM3557</strain>
    </source>
</reference>
<dbReference type="eggNOG" id="COG0582">
    <property type="taxonomic scope" value="Bacteria"/>
</dbReference>
<dbReference type="PATRIC" id="fig|864069.3.peg.4081"/>
<evidence type="ECO:0000259" key="5">
    <source>
        <dbReference type="PROSITE" id="PS51898"/>
    </source>
</evidence>
<evidence type="ECO:0000256" key="4">
    <source>
        <dbReference type="ARBA" id="ARBA00023172"/>
    </source>
</evidence>
<organism evidence="6 7">
    <name type="scientific">Microvirga lotononidis</name>
    <dbReference type="NCBI Taxonomy" id="864069"/>
    <lineage>
        <taxon>Bacteria</taxon>
        <taxon>Pseudomonadati</taxon>
        <taxon>Pseudomonadota</taxon>
        <taxon>Alphaproteobacteria</taxon>
        <taxon>Hyphomicrobiales</taxon>
        <taxon>Methylobacteriaceae</taxon>
        <taxon>Microvirga</taxon>
    </lineage>
</organism>
<evidence type="ECO:0000256" key="1">
    <source>
        <dbReference type="ARBA" id="ARBA00008857"/>
    </source>
</evidence>
<evidence type="ECO:0000313" key="6">
    <source>
        <dbReference type="EMBL" id="EIM27201.1"/>
    </source>
</evidence>
<dbReference type="Gene3D" id="1.10.443.10">
    <property type="entry name" value="Intergrase catalytic core"/>
    <property type="match status" value="1"/>
</dbReference>
<dbReference type="SUPFAM" id="SSF56349">
    <property type="entry name" value="DNA breaking-rejoining enzymes"/>
    <property type="match status" value="1"/>
</dbReference>
<sequence length="473" mass="53558">MGFCLLDTGFFAVTVRYSLLKNGVYFYYRRIPEDLRSHYGEKRFRRVSLQTNQPHIAAKKIAALAAKDDALWASLRSSEGQELGLTTAQAREGAEALIEKLGLAPGDGFRANQVAYGNVVDVLDDYFGSRYSDYQRARNDENFGSLFPPESFYTPVEKEAVRLIMDDPKKRCALLTDALEIYLKNHDKGEQEKFARDTRRAIQHVVAAVGDFPLNVYRREDANAVREHLVAKGIKTGTVRREINRIKAVFNVGLIEFDLGSVKNPFEKLRIANEEQDAENREPFTAEELRTIGRSCQEQDDDIRHIIALQTDTGARLGEIVGLRVEDVALTHDIPHVHIRPHQKLGRTLKTDASERKVPLVGVALWAAQRALEASRKSGRKCGWLFPRYASDSAIKATYASNTINKWLQTVTKTDKTSHSFRHSMRDRLRHVNAPQDIQDAIGGWGSRTVGMGYGEGYRLEQLRLHIERVVLH</sequence>
<dbReference type="HOGENOM" id="CLU_043523_3_0_5"/>
<dbReference type="GO" id="GO:0006310">
    <property type="term" value="P:DNA recombination"/>
    <property type="evidence" value="ECO:0007669"/>
    <property type="project" value="UniProtKB-KW"/>
</dbReference>
<dbReference type="AlphaFoldDB" id="I4YTA9"/>
<dbReference type="PROSITE" id="PS51898">
    <property type="entry name" value="TYR_RECOMBINASE"/>
    <property type="match status" value="1"/>
</dbReference>
<dbReference type="InterPro" id="IPR011010">
    <property type="entry name" value="DNA_brk_join_enz"/>
</dbReference>
<accession>I4YTA9</accession>
<feature type="domain" description="Tyr recombinase" evidence="5">
    <location>
        <begin position="279"/>
        <end position="472"/>
    </location>
</feature>
<dbReference type="EMBL" id="JH660645">
    <property type="protein sequence ID" value="EIM27201.1"/>
    <property type="molecule type" value="Genomic_DNA"/>
</dbReference>
<proteinExistence type="inferred from homology"/>
<dbReference type="Pfam" id="PF00589">
    <property type="entry name" value="Phage_integrase"/>
    <property type="match status" value="1"/>
</dbReference>
<dbReference type="InterPro" id="IPR013762">
    <property type="entry name" value="Integrase-like_cat_sf"/>
</dbReference>
<dbReference type="GO" id="GO:0003677">
    <property type="term" value="F:DNA binding"/>
    <property type="evidence" value="ECO:0007669"/>
    <property type="project" value="UniProtKB-KW"/>
</dbReference>
<dbReference type="Proteomes" id="UP000003947">
    <property type="component" value="Unassembled WGS sequence"/>
</dbReference>
<dbReference type="InterPro" id="IPR050808">
    <property type="entry name" value="Phage_Integrase"/>
</dbReference>
<keyword evidence="7" id="KW-1185">Reference proteome</keyword>
<gene>
    <name evidence="6" type="ORF">MicloDRAFT_00037580</name>
</gene>
<evidence type="ECO:0000313" key="7">
    <source>
        <dbReference type="Proteomes" id="UP000003947"/>
    </source>
</evidence>
<dbReference type="PANTHER" id="PTHR30629:SF2">
    <property type="entry name" value="PROPHAGE INTEGRASE INTS-RELATED"/>
    <property type="match status" value="1"/>
</dbReference>
<dbReference type="Gene3D" id="1.10.150.130">
    <property type="match status" value="1"/>
</dbReference>
<comment type="similarity">
    <text evidence="1">Belongs to the 'phage' integrase family.</text>
</comment>
<dbReference type="Pfam" id="PF24624">
    <property type="entry name" value="Int_N"/>
    <property type="match status" value="1"/>
</dbReference>
<dbReference type="GO" id="GO:0015074">
    <property type="term" value="P:DNA integration"/>
    <property type="evidence" value="ECO:0007669"/>
    <property type="project" value="UniProtKB-KW"/>
</dbReference>